<protein>
    <submittedName>
        <fullName evidence="1">Uncharacterized protein</fullName>
    </submittedName>
</protein>
<gene>
    <name evidence="1" type="ORF">FM119_08735</name>
</gene>
<organism evidence="1 2">
    <name type="scientific">Mycetocola reblochoni REB411</name>
    <dbReference type="NCBI Taxonomy" id="1255698"/>
    <lineage>
        <taxon>Bacteria</taxon>
        <taxon>Bacillati</taxon>
        <taxon>Actinomycetota</taxon>
        <taxon>Actinomycetes</taxon>
        <taxon>Micrococcales</taxon>
        <taxon>Microbacteriaceae</taxon>
        <taxon>Mycetocola</taxon>
    </lineage>
</organism>
<accession>A0A1R4JP63</accession>
<dbReference type="Proteomes" id="UP000196778">
    <property type="component" value="Unassembled WGS sequence"/>
</dbReference>
<evidence type="ECO:0000313" key="2">
    <source>
        <dbReference type="Proteomes" id="UP000196778"/>
    </source>
</evidence>
<sequence length="78" mass="8461">MTIPKIATHYSLAKPDEYEATELIGEPIPHPDALTINDTPVPGYVACSECHHAVPDTAYAWDSHTRAHGTPLPLADTQ</sequence>
<dbReference type="RefSeq" id="WP_087137286.1">
    <property type="nucleotide sequence ID" value="NZ_FUKR01000050.1"/>
</dbReference>
<keyword evidence="2" id="KW-1185">Reference proteome</keyword>
<dbReference type="AlphaFoldDB" id="A0A1R4JP63"/>
<reference evidence="2" key="1">
    <citation type="submission" date="2017-02" db="EMBL/GenBank/DDBJ databases">
        <authorList>
            <person name="Dridi B."/>
        </authorList>
    </citation>
    <scope>NUCLEOTIDE SEQUENCE [LARGE SCALE GENOMIC DNA]</scope>
    <source>
        <strain evidence="2">EB411</strain>
    </source>
</reference>
<name>A0A1R4JP63_9MICO</name>
<dbReference type="EMBL" id="FUKR01000050">
    <property type="protein sequence ID" value="SJN34051.1"/>
    <property type="molecule type" value="Genomic_DNA"/>
</dbReference>
<proteinExistence type="predicted"/>
<evidence type="ECO:0000313" key="1">
    <source>
        <dbReference type="EMBL" id="SJN34051.1"/>
    </source>
</evidence>
<dbReference type="OrthoDB" id="3197455at2"/>